<evidence type="ECO:0000256" key="3">
    <source>
        <dbReference type="PROSITE-ProRule" id="PRU00221"/>
    </source>
</evidence>
<dbReference type="InterPro" id="IPR000547">
    <property type="entry name" value="Clathrin_H-chain/VPS_repeat"/>
</dbReference>
<dbReference type="PROSITE" id="PS50236">
    <property type="entry name" value="CHCR"/>
    <property type="match status" value="1"/>
</dbReference>
<dbReference type="GO" id="GO:0034058">
    <property type="term" value="P:endosomal vesicle fusion"/>
    <property type="evidence" value="ECO:0007669"/>
    <property type="project" value="TreeGrafter"/>
</dbReference>
<organism evidence="6 7">
    <name type="scientific">Protomyces lactucae-debilis</name>
    <dbReference type="NCBI Taxonomy" id="2754530"/>
    <lineage>
        <taxon>Eukaryota</taxon>
        <taxon>Fungi</taxon>
        <taxon>Dikarya</taxon>
        <taxon>Ascomycota</taxon>
        <taxon>Taphrinomycotina</taxon>
        <taxon>Taphrinomycetes</taxon>
        <taxon>Taphrinales</taxon>
        <taxon>Protomycetaceae</taxon>
        <taxon>Protomyces</taxon>
    </lineage>
</organism>
<dbReference type="Pfam" id="PF23556">
    <property type="entry name" value="TPR_Vps41"/>
    <property type="match status" value="1"/>
</dbReference>
<dbReference type="InterPro" id="IPR011990">
    <property type="entry name" value="TPR-like_helical_dom_sf"/>
</dbReference>
<sequence length="894" mass="99648">MSEPNQDLHSIDGGSIEEDEPILKYSRFLDGSLATVTGRDTVSALAICKTLFVIGSHNGIVYIFDIRGTLVKQYRAHSAAIASVSIDREGTTVASGGIDGRVVVYSLVKKESILYDFKRPVQTVAVDPEYNQNAKGRILSGGLAGKPTLSERGWLGNKETVLEGNEGPILESAWHGRLAAWANDAGVRVYDTLNMRMVGLVRRRPDSPRADLFRCRLLWQDSETLIIGWYTHITKVVIHEGVNKVLSLETTVNMKLDCIVSGLAMMQNNLLVLAYLADLGEAEDMRRGNAQRPELRIINDSFEEVSDDALGLKGYEKLLPNDYALVAHPTEKSFIVSSPEDIITARERDAEDHVRWLVENSKFEDALAACAGLPSPPTELSFAMIGSQYMDHLLQDKNFERAASLAPRVLLEDADAWEKQVFLFAEHDQLETLTPFIPVANPILSSTVYEMALGHYVKSNPEMLLDTIKRWPPEIYNTEDILSTIVYALSERGNTILTECMAELYLKTDRPREALPYFLALGKSESFDIIRQYHLFDAIQEDVLQLVTIDAPAADSDVKAGKLANSQAIDMLVQHTHSIPMHKVVAQLQTRPALLYCYFRAVLAYDASLASDFTDLQVKLYAEYDRERLMELLKNTTGYSLERAIEECERREYIPELVFILGKTGNSKRALQLIIEKLEDVSQAIAFATQQSDPDLWEDLVAYSLDKPPFIRGLLEAPGIAVDAVSLLRRVPKGLRIEGLKETLEKVFSDADLQLSLSTGGGNIHAAHAAALSRKLQQQQRRGTRMEPADVLTALGFNSLTEARPRSRRGQEDMFSLAREELFVFLDGVRRVPRLQLEEKRGEAGAIGRASAALPASGIRPARSRHKKQHQTMSAKMTLCAVNRNRLLEAVEQG</sequence>
<dbReference type="InterPro" id="IPR001680">
    <property type="entry name" value="WD40_rpt"/>
</dbReference>
<keyword evidence="1" id="KW-0813">Transport</keyword>
<evidence type="ECO:0000256" key="1">
    <source>
        <dbReference type="ARBA" id="ARBA00022448"/>
    </source>
</evidence>
<dbReference type="Proteomes" id="UP000193685">
    <property type="component" value="Unassembled WGS sequence"/>
</dbReference>
<proteinExistence type="predicted"/>
<dbReference type="OMA" id="PQLVWQD"/>
<dbReference type="Gene3D" id="2.130.10.10">
    <property type="entry name" value="YVTN repeat-like/Quinoprotein amine dehydrogenase"/>
    <property type="match status" value="1"/>
</dbReference>
<evidence type="ECO:0000256" key="2">
    <source>
        <dbReference type="ARBA" id="ARBA00022927"/>
    </source>
</evidence>
<name>A0A1Y2FKK4_PROLT</name>
<dbReference type="GeneID" id="63785749"/>
<gene>
    <name evidence="6" type="ORF">BCR37DRAFT_378907</name>
</gene>
<dbReference type="STRING" id="56484.A0A1Y2FKK4"/>
<dbReference type="Gene3D" id="1.25.40.10">
    <property type="entry name" value="Tetratricopeptide repeat domain"/>
    <property type="match status" value="1"/>
</dbReference>
<keyword evidence="2" id="KW-0653">Protein transport</keyword>
<dbReference type="InterPro" id="IPR045111">
    <property type="entry name" value="Vps41/Vps8"/>
</dbReference>
<dbReference type="EMBL" id="MCFI01000007">
    <property type="protein sequence ID" value="ORY83894.1"/>
    <property type="molecule type" value="Genomic_DNA"/>
</dbReference>
<keyword evidence="7" id="KW-1185">Reference proteome</keyword>
<dbReference type="RefSeq" id="XP_040726189.1">
    <property type="nucleotide sequence ID" value="XM_040869150.1"/>
</dbReference>
<feature type="domain" description="Vps41 beta-propeller" evidence="5">
    <location>
        <begin position="23"/>
        <end position="347"/>
    </location>
</feature>
<dbReference type="PROSITE" id="PS50082">
    <property type="entry name" value="WD_REPEATS_2"/>
    <property type="match status" value="1"/>
</dbReference>
<feature type="repeat" description="WD" evidence="3">
    <location>
        <begin position="74"/>
        <end position="115"/>
    </location>
</feature>
<evidence type="ECO:0000313" key="7">
    <source>
        <dbReference type="Proteomes" id="UP000193685"/>
    </source>
</evidence>
<dbReference type="SMART" id="SM00320">
    <property type="entry name" value="WD40"/>
    <property type="match status" value="3"/>
</dbReference>
<dbReference type="GO" id="GO:0005770">
    <property type="term" value="C:late endosome"/>
    <property type="evidence" value="ECO:0007669"/>
    <property type="project" value="TreeGrafter"/>
</dbReference>
<dbReference type="GO" id="GO:0016236">
    <property type="term" value="P:macroautophagy"/>
    <property type="evidence" value="ECO:0007669"/>
    <property type="project" value="TreeGrafter"/>
</dbReference>
<dbReference type="GO" id="GO:0009267">
    <property type="term" value="P:cellular response to starvation"/>
    <property type="evidence" value="ECO:0007669"/>
    <property type="project" value="TreeGrafter"/>
</dbReference>
<dbReference type="InterPro" id="IPR057780">
    <property type="entry name" value="Beta-prop_Vps41"/>
</dbReference>
<dbReference type="InterPro" id="IPR015943">
    <property type="entry name" value="WD40/YVTN_repeat-like_dom_sf"/>
</dbReference>
<accession>A0A1Y2FKK4</accession>
<dbReference type="InterPro" id="IPR036322">
    <property type="entry name" value="WD40_repeat_dom_sf"/>
</dbReference>
<reference evidence="6 7" key="1">
    <citation type="submission" date="2016-07" db="EMBL/GenBank/DDBJ databases">
        <title>Pervasive Adenine N6-methylation of Active Genes in Fungi.</title>
        <authorList>
            <consortium name="DOE Joint Genome Institute"/>
            <person name="Mondo S.J."/>
            <person name="Dannebaum R.O."/>
            <person name="Kuo R.C."/>
            <person name="Labutti K."/>
            <person name="Haridas S."/>
            <person name="Kuo A."/>
            <person name="Salamov A."/>
            <person name="Ahrendt S.R."/>
            <person name="Lipzen A."/>
            <person name="Sullivan W."/>
            <person name="Andreopoulos W.B."/>
            <person name="Clum A."/>
            <person name="Lindquist E."/>
            <person name="Daum C."/>
            <person name="Ramamoorthy G.K."/>
            <person name="Gryganskyi A."/>
            <person name="Culley D."/>
            <person name="Magnuson J.K."/>
            <person name="James T.Y."/>
            <person name="O'Malley M.A."/>
            <person name="Stajich J.E."/>
            <person name="Spatafora J.W."/>
            <person name="Visel A."/>
            <person name="Grigoriev I.V."/>
        </authorList>
    </citation>
    <scope>NUCLEOTIDE SEQUENCE [LARGE SCALE GENOMIC DNA]</scope>
    <source>
        <strain evidence="6 7">12-1054</strain>
    </source>
</reference>
<feature type="repeat" description="CHCR" evidence="4">
    <location>
        <begin position="557"/>
        <end position="713"/>
    </location>
</feature>
<dbReference type="GO" id="GO:0006623">
    <property type="term" value="P:protein targeting to vacuole"/>
    <property type="evidence" value="ECO:0007669"/>
    <property type="project" value="InterPro"/>
</dbReference>
<protein>
    <recommendedName>
        <fullName evidence="5">Vps41 beta-propeller domain-containing protein</fullName>
    </recommendedName>
</protein>
<dbReference type="Pfam" id="PF23411">
    <property type="entry name" value="Beta-prop_Vps41"/>
    <property type="match status" value="1"/>
</dbReference>
<dbReference type="SUPFAM" id="SSF50978">
    <property type="entry name" value="WD40 repeat-like"/>
    <property type="match status" value="1"/>
</dbReference>
<evidence type="ECO:0000256" key="4">
    <source>
        <dbReference type="PROSITE-ProRule" id="PRU01006"/>
    </source>
</evidence>
<dbReference type="AlphaFoldDB" id="A0A1Y2FKK4"/>
<evidence type="ECO:0000259" key="5">
    <source>
        <dbReference type="Pfam" id="PF23411"/>
    </source>
</evidence>
<comment type="caution">
    <text evidence="6">The sequence shown here is derived from an EMBL/GenBank/DDBJ whole genome shotgun (WGS) entry which is preliminary data.</text>
</comment>
<dbReference type="PANTHER" id="PTHR12616">
    <property type="entry name" value="VACUOLAR PROTEIN SORTING VPS41"/>
    <property type="match status" value="1"/>
</dbReference>
<dbReference type="PANTHER" id="PTHR12616:SF1">
    <property type="entry name" value="VACUOLAR PROTEIN SORTING-ASSOCIATED PROTEIN 41 HOMOLOG"/>
    <property type="match status" value="1"/>
</dbReference>
<dbReference type="SMART" id="SM00299">
    <property type="entry name" value="CLH"/>
    <property type="match status" value="1"/>
</dbReference>
<dbReference type="OrthoDB" id="244107at2759"/>
<evidence type="ECO:0000313" key="6">
    <source>
        <dbReference type="EMBL" id="ORY83894.1"/>
    </source>
</evidence>
<dbReference type="GO" id="GO:0030897">
    <property type="term" value="C:HOPS complex"/>
    <property type="evidence" value="ECO:0007669"/>
    <property type="project" value="TreeGrafter"/>
</dbReference>
<keyword evidence="3" id="KW-0853">WD repeat</keyword>